<dbReference type="NCBIfam" id="NF037976">
    <property type="entry name" value="gtrA_1"/>
    <property type="match status" value="1"/>
</dbReference>
<evidence type="ECO:0000313" key="3">
    <source>
        <dbReference type="Proteomes" id="UP000235554"/>
    </source>
</evidence>
<feature type="transmembrane region" description="Helical" evidence="1">
    <location>
        <begin position="69"/>
        <end position="92"/>
    </location>
</feature>
<evidence type="ECO:0000256" key="1">
    <source>
        <dbReference type="SAM" id="Phobius"/>
    </source>
</evidence>
<evidence type="ECO:0000313" key="2">
    <source>
        <dbReference type="EMBL" id="PMM59505.1"/>
    </source>
</evidence>
<name>A0A855ISR2_9VIBR</name>
<reference evidence="3" key="1">
    <citation type="submission" date="2016-07" db="EMBL/GenBank/DDBJ databases">
        <title>Nontailed viruses are major unrecognized killers of bacteria in the ocean.</title>
        <authorList>
            <person name="Kauffman K."/>
            <person name="Hussain F."/>
            <person name="Yang J."/>
            <person name="Arevalo P."/>
            <person name="Brown J."/>
            <person name="Cutler M."/>
            <person name="Kelly L."/>
            <person name="Polz M.F."/>
        </authorList>
    </citation>
    <scope>NUCLEOTIDE SEQUENCE [LARGE SCALE GENOMIC DNA]</scope>
    <source>
        <strain evidence="3">10N.261.48.A1</strain>
    </source>
</reference>
<keyword evidence="1" id="KW-1133">Transmembrane helix</keyword>
<proteinExistence type="predicted"/>
<organism evidence="2 3">
    <name type="scientific">Vibrio lentus</name>
    <dbReference type="NCBI Taxonomy" id="136468"/>
    <lineage>
        <taxon>Bacteria</taxon>
        <taxon>Pseudomonadati</taxon>
        <taxon>Pseudomonadota</taxon>
        <taxon>Gammaproteobacteria</taxon>
        <taxon>Vibrionales</taxon>
        <taxon>Vibrionaceae</taxon>
        <taxon>Vibrio</taxon>
    </lineage>
</organism>
<feature type="transmembrane region" description="Helical" evidence="1">
    <location>
        <begin position="34"/>
        <end position="57"/>
    </location>
</feature>
<keyword evidence="1" id="KW-0472">Membrane</keyword>
<accession>A0A855ISR2</accession>
<gene>
    <name evidence="2" type="ORF">BCT50_07800</name>
</gene>
<dbReference type="EMBL" id="MCZJ01000013">
    <property type="protein sequence ID" value="PMM59505.1"/>
    <property type="molecule type" value="Genomic_DNA"/>
</dbReference>
<sequence>MFKYFCASYFSLIVNLMAQYASHCLFYNFTMELYISILIGTLVGFFSKFVLDTKYIFKSKIKVISNEGFLYCWFSIFITAVYFVFELSFGYVFDSIEMRLIGAFIGLNVGYLVKYKVDEKYVFKK</sequence>
<protein>
    <recommendedName>
        <fullName evidence="4">GtrA-like protein domain-containing protein</fullName>
    </recommendedName>
</protein>
<comment type="caution">
    <text evidence="2">The sequence shown here is derived from an EMBL/GenBank/DDBJ whole genome shotgun (WGS) entry which is preliminary data.</text>
</comment>
<dbReference type="Proteomes" id="UP000235554">
    <property type="component" value="Unassembled WGS sequence"/>
</dbReference>
<dbReference type="AlphaFoldDB" id="A0A855ISR2"/>
<keyword evidence="1" id="KW-0812">Transmembrane</keyword>
<feature type="transmembrane region" description="Helical" evidence="1">
    <location>
        <begin position="98"/>
        <end position="115"/>
    </location>
</feature>
<evidence type="ECO:0008006" key="4">
    <source>
        <dbReference type="Google" id="ProtNLM"/>
    </source>
</evidence>